<keyword evidence="2" id="KW-0472">Membrane</keyword>
<dbReference type="SMART" id="SM00471">
    <property type="entry name" value="HDc"/>
    <property type="match status" value="1"/>
</dbReference>
<organism evidence="4 5">
    <name type="scientific">Actinocorallia longicatena</name>
    <dbReference type="NCBI Taxonomy" id="111803"/>
    <lineage>
        <taxon>Bacteria</taxon>
        <taxon>Bacillati</taxon>
        <taxon>Actinomycetota</taxon>
        <taxon>Actinomycetes</taxon>
        <taxon>Streptosporangiales</taxon>
        <taxon>Thermomonosporaceae</taxon>
        <taxon>Actinocorallia</taxon>
    </lineage>
</organism>
<feature type="transmembrane region" description="Helical" evidence="2">
    <location>
        <begin position="101"/>
        <end position="121"/>
    </location>
</feature>
<dbReference type="PANTHER" id="PTHR45228:SF4">
    <property type="entry name" value="LIPOPROTEIN"/>
    <property type="match status" value="1"/>
</dbReference>
<keyword evidence="2" id="KW-1133">Transmembrane helix</keyword>
<name>A0ABP6PW50_9ACTN</name>
<accession>A0ABP6PW50</accession>
<evidence type="ECO:0000256" key="2">
    <source>
        <dbReference type="SAM" id="Phobius"/>
    </source>
</evidence>
<dbReference type="Gene3D" id="1.10.3210.10">
    <property type="entry name" value="Hypothetical protein af1432"/>
    <property type="match status" value="1"/>
</dbReference>
<feature type="domain" description="HD-GYP" evidence="3">
    <location>
        <begin position="219"/>
        <end position="414"/>
    </location>
</feature>
<dbReference type="InterPro" id="IPR003607">
    <property type="entry name" value="HD/PDEase_dom"/>
</dbReference>
<dbReference type="CDD" id="cd00077">
    <property type="entry name" value="HDc"/>
    <property type="match status" value="1"/>
</dbReference>
<keyword evidence="2" id="KW-0812">Transmembrane</keyword>
<evidence type="ECO:0000313" key="4">
    <source>
        <dbReference type="EMBL" id="GAA3193425.1"/>
    </source>
</evidence>
<dbReference type="PANTHER" id="PTHR45228">
    <property type="entry name" value="CYCLIC DI-GMP PHOSPHODIESTERASE TM_0186-RELATED"/>
    <property type="match status" value="1"/>
</dbReference>
<proteinExistence type="predicted"/>
<comment type="caution">
    <text evidence="4">The sequence shown here is derived from an EMBL/GenBank/DDBJ whole genome shotgun (WGS) entry which is preliminary data.</text>
</comment>
<feature type="transmembrane region" description="Helical" evidence="2">
    <location>
        <begin position="38"/>
        <end position="59"/>
    </location>
</feature>
<dbReference type="PROSITE" id="PS51832">
    <property type="entry name" value="HD_GYP"/>
    <property type="match status" value="1"/>
</dbReference>
<feature type="region of interest" description="Disordered" evidence="1">
    <location>
        <begin position="408"/>
        <end position="441"/>
    </location>
</feature>
<keyword evidence="5" id="KW-1185">Reference proteome</keyword>
<protein>
    <submittedName>
        <fullName evidence="4">HD-GYP domain-containing protein</fullName>
    </submittedName>
</protein>
<feature type="transmembrane region" description="Helical" evidence="2">
    <location>
        <begin position="133"/>
        <end position="158"/>
    </location>
</feature>
<dbReference type="InterPro" id="IPR037522">
    <property type="entry name" value="HD_GYP_dom"/>
</dbReference>
<dbReference type="Proteomes" id="UP001501237">
    <property type="component" value="Unassembled WGS sequence"/>
</dbReference>
<dbReference type="InterPro" id="IPR052020">
    <property type="entry name" value="Cyclic_di-GMP/3'3'-cGAMP_PDE"/>
</dbReference>
<reference evidence="5" key="1">
    <citation type="journal article" date="2019" name="Int. J. Syst. Evol. Microbiol.">
        <title>The Global Catalogue of Microorganisms (GCM) 10K type strain sequencing project: providing services to taxonomists for standard genome sequencing and annotation.</title>
        <authorList>
            <consortium name="The Broad Institute Genomics Platform"/>
            <consortium name="The Broad Institute Genome Sequencing Center for Infectious Disease"/>
            <person name="Wu L."/>
            <person name="Ma J."/>
        </authorList>
    </citation>
    <scope>NUCLEOTIDE SEQUENCE [LARGE SCALE GENOMIC DNA]</scope>
    <source>
        <strain evidence="5">JCM 9377</strain>
    </source>
</reference>
<evidence type="ECO:0000256" key="1">
    <source>
        <dbReference type="SAM" id="MobiDB-lite"/>
    </source>
</evidence>
<feature type="transmembrane region" description="Helical" evidence="2">
    <location>
        <begin position="6"/>
        <end position="26"/>
    </location>
</feature>
<evidence type="ECO:0000259" key="3">
    <source>
        <dbReference type="PROSITE" id="PS51832"/>
    </source>
</evidence>
<feature type="transmembrane region" description="Helical" evidence="2">
    <location>
        <begin position="170"/>
        <end position="188"/>
    </location>
</feature>
<dbReference type="Pfam" id="PF13487">
    <property type="entry name" value="HD_5"/>
    <property type="match status" value="1"/>
</dbReference>
<dbReference type="SUPFAM" id="SSF109604">
    <property type="entry name" value="HD-domain/PDEase-like"/>
    <property type="match status" value="1"/>
</dbReference>
<dbReference type="EMBL" id="BAAAUV010000001">
    <property type="protein sequence ID" value="GAA3193425.1"/>
    <property type="molecule type" value="Genomic_DNA"/>
</dbReference>
<feature type="transmembrane region" description="Helical" evidence="2">
    <location>
        <begin position="194"/>
        <end position="213"/>
    </location>
</feature>
<dbReference type="RefSeq" id="WP_344821269.1">
    <property type="nucleotide sequence ID" value="NZ_BAAAUV010000001.1"/>
</dbReference>
<sequence>MRELPVVARAYVVAVIAAAAVVLAGIVRGPLPGSSTVLILAALFLICDGIPAQLAVTGARVTMSYAAILATIVLLGPTGAAVVGACAVATPQDINPIVKRLFNGAQFSLCGFTAGHVFTRIAPAGKPPLEEILLPFAVTLVVYVVMNIGLTCGILLLARKSTPRQMIRDYVPLAVGCLGFGSFGLLIAGSWPAIGPAAAVLVLAPLAAASWAFSQVAAQKAAHEAVLATMCQAVETKDFYTRGHSERVSRGSVMIAEELKFSAARLEAIRFAGMLHDVGKLGVPTKVLQKDGGLTDEEFAAIQLHPRHGLAIVQDIEFLDEALGGIMHHHEKLNGRGYPLGLAGDEIPEFARIIGVADTFDAMTSTRSYRKARPVEVAVAELRRCSGTEFDPAMVEAFLRALDRRGWEIPPEPGEPPAGAETAKHDHDDPTAPIPIINPAG</sequence>
<evidence type="ECO:0000313" key="5">
    <source>
        <dbReference type="Proteomes" id="UP001501237"/>
    </source>
</evidence>
<feature type="transmembrane region" description="Helical" evidence="2">
    <location>
        <begin position="65"/>
        <end position="89"/>
    </location>
</feature>
<gene>
    <name evidence="4" type="ORF">GCM10010468_02710</name>
</gene>